<dbReference type="AlphaFoldDB" id="A0A1W2FWQ7"/>
<proteinExistence type="predicted"/>
<dbReference type="PANTHER" id="PTHR31460:SF3">
    <property type="entry name" value="MESOCENTIN"/>
    <property type="match status" value="1"/>
</dbReference>
<feature type="chain" id="PRO_5011963980" evidence="2">
    <location>
        <begin position="27"/>
        <end position="345"/>
    </location>
</feature>
<dbReference type="PROSITE" id="PS51318">
    <property type="entry name" value="TAT"/>
    <property type="match status" value="1"/>
</dbReference>
<evidence type="ECO:0000313" key="3">
    <source>
        <dbReference type="EMBL" id="SMD26321.1"/>
    </source>
</evidence>
<feature type="signal peptide" evidence="2">
    <location>
        <begin position="1"/>
        <end position="26"/>
    </location>
</feature>
<evidence type="ECO:0000256" key="1">
    <source>
        <dbReference type="SAM" id="MobiDB-lite"/>
    </source>
</evidence>
<sequence>MTFRSRRIVVLAAVLALSAVALPAVAAPPEQVEASRRARVTPLPGAQVFPESIAIDPRTGVYYVGSVKEGTIFRGKVGSGQVEVFSPAGADGRDIANGLALRGDTLVVLSRQSGVIRSYDTRSGTLLSTVDNGLGSSGTFLNDLTIAPDGSAYVTDSINPWLYRITWHGRQMRLEKFMDFTGTPVVYVRAPGAAGINLNGIVSSADGRYLVVSKRNENALYRITLPGKQVSRVTVPAGVLETQDGLFLRGQTLYAAQNLPENVVALRLTYDFSAATPVHTYTDPNYMFPTAVAVHGRWMLVISSQFDSLGSPAAVSGTEPPELPFRVTTTGAGGPGKARNPTSGP</sequence>
<name>A0A1W2FWQ7_KIBAR</name>
<dbReference type="RefSeq" id="WP_143447125.1">
    <property type="nucleotide sequence ID" value="NZ_FWXV01000014.1"/>
</dbReference>
<dbReference type="Proteomes" id="UP000192674">
    <property type="component" value="Unassembled WGS sequence"/>
</dbReference>
<dbReference type="EMBL" id="FWXV01000014">
    <property type="protein sequence ID" value="SMD26321.1"/>
    <property type="molecule type" value="Genomic_DNA"/>
</dbReference>
<evidence type="ECO:0000256" key="2">
    <source>
        <dbReference type="SAM" id="SignalP"/>
    </source>
</evidence>
<keyword evidence="4" id="KW-1185">Reference proteome</keyword>
<evidence type="ECO:0000313" key="4">
    <source>
        <dbReference type="Proteomes" id="UP000192674"/>
    </source>
</evidence>
<dbReference type="SUPFAM" id="SSF63829">
    <property type="entry name" value="Calcium-dependent phosphotriesterase"/>
    <property type="match status" value="1"/>
</dbReference>
<keyword evidence="2" id="KW-0732">Signal</keyword>
<protein>
    <submittedName>
        <fullName evidence="3">Superoxide dismutase, Cu-Zn family</fullName>
    </submittedName>
</protein>
<dbReference type="InterPro" id="IPR011042">
    <property type="entry name" value="6-blade_b-propeller_TolB-like"/>
</dbReference>
<feature type="region of interest" description="Disordered" evidence="1">
    <location>
        <begin position="311"/>
        <end position="345"/>
    </location>
</feature>
<dbReference type="InterPro" id="IPR006311">
    <property type="entry name" value="TAT_signal"/>
</dbReference>
<reference evidence="3 4" key="1">
    <citation type="submission" date="2017-04" db="EMBL/GenBank/DDBJ databases">
        <authorList>
            <person name="Afonso C.L."/>
            <person name="Miller P.J."/>
            <person name="Scott M.A."/>
            <person name="Spackman E."/>
            <person name="Goraichik I."/>
            <person name="Dimitrov K.M."/>
            <person name="Suarez D.L."/>
            <person name="Swayne D.E."/>
        </authorList>
    </citation>
    <scope>NUCLEOTIDE SEQUENCE [LARGE SCALE GENOMIC DNA]</scope>
    <source>
        <strain evidence="3 4">DSM 43828</strain>
    </source>
</reference>
<organism evidence="3 4">
    <name type="scientific">Kibdelosporangium aridum</name>
    <dbReference type="NCBI Taxonomy" id="2030"/>
    <lineage>
        <taxon>Bacteria</taxon>
        <taxon>Bacillati</taxon>
        <taxon>Actinomycetota</taxon>
        <taxon>Actinomycetes</taxon>
        <taxon>Pseudonocardiales</taxon>
        <taxon>Pseudonocardiaceae</taxon>
        <taxon>Kibdelosporangium</taxon>
    </lineage>
</organism>
<dbReference type="PANTHER" id="PTHR31460">
    <property type="match status" value="1"/>
</dbReference>
<accession>A0A1W2FWQ7</accession>
<dbReference type="Gene3D" id="2.120.10.30">
    <property type="entry name" value="TolB, C-terminal domain"/>
    <property type="match status" value="1"/>
</dbReference>
<dbReference type="OrthoDB" id="504981at2"/>
<gene>
    <name evidence="3" type="ORF">SAMN05661093_09904</name>
</gene>
<dbReference type="InterPro" id="IPR053224">
    <property type="entry name" value="Sensory_adhesion_molecule"/>
</dbReference>